<dbReference type="STRING" id="1194090.SAMN05443144_10360"/>
<evidence type="ECO:0000313" key="2">
    <source>
        <dbReference type="Proteomes" id="UP000184041"/>
    </source>
</evidence>
<dbReference type="EMBL" id="FQUS01000003">
    <property type="protein sequence ID" value="SHE73518.1"/>
    <property type="molecule type" value="Genomic_DNA"/>
</dbReference>
<dbReference type="AlphaFoldDB" id="A0A1M4VX18"/>
<accession>A0A1M4VX18</accession>
<proteinExistence type="predicted"/>
<dbReference type="Pfam" id="PF04250">
    <property type="entry name" value="DUF429"/>
    <property type="match status" value="1"/>
</dbReference>
<name>A0A1M4VX18_9BACT</name>
<gene>
    <name evidence="1" type="ORF">SAMN05443144_10360</name>
</gene>
<dbReference type="OrthoDB" id="9811476at2"/>
<protein>
    <submittedName>
        <fullName evidence="1">Predicted nuclease (RNAse H fold)</fullName>
    </submittedName>
</protein>
<reference evidence="1 2" key="1">
    <citation type="submission" date="2016-11" db="EMBL/GenBank/DDBJ databases">
        <authorList>
            <person name="Jaros S."/>
            <person name="Januszkiewicz K."/>
            <person name="Wedrychowicz H."/>
        </authorList>
    </citation>
    <scope>NUCLEOTIDE SEQUENCE [LARGE SCALE GENOMIC DNA]</scope>
    <source>
        <strain evidence="1 2">DSM 21986</strain>
    </source>
</reference>
<evidence type="ECO:0000313" key="1">
    <source>
        <dbReference type="EMBL" id="SHE73518.1"/>
    </source>
</evidence>
<organism evidence="1 2">
    <name type="scientific">Fodinibius roseus</name>
    <dbReference type="NCBI Taxonomy" id="1194090"/>
    <lineage>
        <taxon>Bacteria</taxon>
        <taxon>Pseudomonadati</taxon>
        <taxon>Balneolota</taxon>
        <taxon>Balneolia</taxon>
        <taxon>Balneolales</taxon>
        <taxon>Balneolaceae</taxon>
        <taxon>Fodinibius</taxon>
    </lineage>
</organism>
<dbReference type="RefSeq" id="WP_073059488.1">
    <property type="nucleotide sequence ID" value="NZ_FQUS01000003.1"/>
</dbReference>
<sequence>MKTLGIDGCRAGWIAISLDEDHAGYWLLESDRELGTYFEAYDRIFIDVPIGLEEEAYVRECDRLLRDVLGADYTASVFNPPIRRALHAPTYGEASMISYEATGKKVSIQSWNITPEIKAVDQYLQQDKTLREKIFESHPELLFQKLNGGNPILQKKATKKGLRHRLDLIKEESTYADDFFRDIKEEYRRNQVDEDDIVDAMVLALFARDSLNREIKTIPEDPPADETGLKMAIHYL</sequence>
<keyword evidence="2" id="KW-1185">Reference proteome</keyword>
<dbReference type="InterPro" id="IPR007362">
    <property type="entry name" value="DUF429"/>
</dbReference>
<dbReference type="Proteomes" id="UP000184041">
    <property type="component" value="Unassembled WGS sequence"/>
</dbReference>